<proteinExistence type="predicted"/>
<dbReference type="Proteomes" id="UP001549167">
    <property type="component" value="Unassembled WGS sequence"/>
</dbReference>
<comment type="caution">
    <text evidence="2">The sequence shown here is derived from an EMBL/GenBank/DDBJ whole genome shotgun (WGS) entry which is preliminary data.</text>
</comment>
<accession>A0ABV2KTY0</accession>
<gene>
    <name evidence="2" type="ORF">ABID56_000219</name>
</gene>
<sequence>MNKINPVYHQQPLPLPTKPKTEPTQGQSFKSVLEQQVAGEGIKVSKHAQKRLDERQIDISDQQWSQIENKMNEAKEKGVTDSAIITRDAVLIASTKNDTIVTAMNREEASSQLLTNINGTIVLQDD</sequence>
<evidence type="ECO:0000313" key="3">
    <source>
        <dbReference type="Proteomes" id="UP001549167"/>
    </source>
</evidence>
<name>A0ABV2KTY0_9BACI</name>
<protein>
    <submittedName>
        <fullName evidence="2">Flagellar operon protein</fullName>
    </submittedName>
</protein>
<dbReference type="EMBL" id="JBEPMX010000001">
    <property type="protein sequence ID" value="MET3682140.1"/>
    <property type="molecule type" value="Genomic_DNA"/>
</dbReference>
<keyword evidence="2" id="KW-0969">Cilium</keyword>
<dbReference type="InterPro" id="IPR013367">
    <property type="entry name" value="Flagellar_put"/>
</dbReference>
<dbReference type="Pfam" id="PF12611">
    <property type="entry name" value="Flagellar_put"/>
    <property type="match status" value="1"/>
</dbReference>
<dbReference type="RefSeq" id="WP_354218554.1">
    <property type="nucleotide sequence ID" value="NZ_JBEPMX010000001.1"/>
</dbReference>
<organism evidence="2 3">
    <name type="scientific">Alkalibacillus flavidus</name>
    <dbReference type="NCBI Taxonomy" id="546021"/>
    <lineage>
        <taxon>Bacteria</taxon>
        <taxon>Bacillati</taxon>
        <taxon>Bacillota</taxon>
        <taxon>Bacilli</taxon>
        <taxon>Bacillales</taxon>
        <taxon>Bacillaceae</taxon>
        <taxon>Alkalibacillus</taxon>
    </lineage>
</organism>
<feature type="region of interest" description="Disordered" evidence="1">
    <location>
        <begin position="1"/>
        <end position="28"/>
    </location>
</feature>
<reference evidence="2 3" key="1">
    <citation type="submission" date="2024-06" db="EMBL/GenBank/DDBJ databases">
        <title>Genomic Encyclopedia of Type Strains, Phase IV (KMG-IV): sequencing the most valuable type-strain genomes for metagenomic binning, comparative biology and taxonomic classification.</title>
        <authorList>
            <person name="Goeker M."/>
        </authorList>
    </citation>
    <scope>NUCLEOTIDE SEQUENCE [LARGE SCALE GENOMIC DNA]</scope>
    <source>
        <strain evidence="2 3">DSM 23520</strain>
    </source>
</reference>
<evidence type="ECO:0000256" key="1">
    <source>
        <dbReference type="SAM" id="MobiDB-lite"/>
    </source>
</evidence>
<keyword evidence="3" id="KW-1185">Reference proteome</keyword>
<keyword evidence="2" id="KW-0282">Flagellum</keyword>
<evidence type="ECO:0000313" key="2">
    <source>
        <dbReference type="EMBL" id="MET3682140.1"/>
    </source>
</evidence>
<dbReference type="NCBIfam" id="TIGR02530">
    <property type="entry name" value="flg_new"/>
    <property type="match status" value="1"/>
</dbReference>
<keyword evidence="2" id="KW-0966">Cell projection</keyword>